<comment type="caution">
    <text evidence="1">The sequence shown here is derived from an EMBL/GenBank/DDBJ whole genome shotgun (WGS) entry which is preliminary data.</text>
</comment>
<proteinExistence type="predicted"/>
<name>A0ACB8MEE7_CITSI</name>
<dbReference type="Proteomes" id="UP000829398">
    <property type="component" value="Chromosome 3"/>
</dbReference>
<reference evidence="2" key="1">
    <citation type="journal article" date="2023" name="Hortic. Res.">
        <title>A chromosome-level phased genome enabling allele-level studies in sweet orange: a case study on citrus Huanglongbing tolerance.</title>
        <authorList>
            <person name="Wu B."/>
            <person name="Yu Q."/>
            <person name="Deng Z."/>
            <person name="Duan Y."/>
            <person name="Luo F."/>
            <person name="Gmitter F. Jr."/>
        </authorList>
    </citation>
    <scope>NUCLEOTIDE SEQUENCE [LARGE SCALE GENOMIC DNA]</scope>
    <source>
        <strain evidence="2">cv. Valencia</strain>
    </source>
</reference>
<gene>
    <name evidence="1" type="ORF">KPL71_009441</name>
</gene>
<dbReference type="EMBL" id="CM039172">
    <property type="protein sequence ID" value="KAH9783785.1"/>
    <property type="molecule type" value="Genomic_DNA"/>
</dbReference>
<organism evidence="1 2">
    <name type="scientific">Citrus sinensis</name>
    <name type="common">Sweet orange</name>
    <name type="synonym">Citrus aurantium var. sinensis</name>
    <dbReference type="NCBI Taxonomy" id="2711"/>
    <lineage>
        <taxon>Eukaryota</taxon>
        <taxon>Viridiplantae</taxon>
        <taxon>Streptophyta</taxon>
        <taxon>Embryophyta</taxon>
        <taxon>Tracheophyta</taxon>
        <taxon>Spermatophyta</taxon>
        <taxon>Magnoliopsida</taxon>
        <taxon>eudicotyledons</taxon>
        <taxon>Gunneridae</taxon>
        <taxon>Pentapetalae</taxon>
        <taxon>rosids</taxon>
        <taxon>malvids</taxon>
        <taxon>Sapindales</taxon>
        <taxon>Rutaceae</taxon>
        <taxon>Aurantioideae</taxon>
        <taxon>Citrus</taxon>
    </lineage>
</organism>
<evidence type="ECO:0000313" key="1">
    <source>
        <dbReference type="EMBL" id="KAH9783785.1"/>
    </source>
</evidence>
<evidence type="ECO:0000313" key="2">
    <source>
        <dbReference type="Proteomes" id="UP000829398"/>
    </source>
</evidence>
<accession>A0ACB8MEE7</accession>
<protein>
    <submittedName>
        <fullName evidence="1">Disease resistance-like protein DSC1</fullName>
    </submittedName>
</protein>
<keyword evidence="2" id="KW-1185">Reference proteome</keyword>
<sequence>MASSSTNLNAQSKFDVFLSFCGEDTRTGFTSHVVEALRRKQIQFFIDDKELQRGEEISPALLNAIETSDISIIIFSENYASSTWCLDELVRILDCKKRNGQIVVPVFYKVDPSDVRKLMRSFGEAFVHLERNFPCEVRVQKWRDSLIQASNISGFHDSRSFRNDAELVEKIAEDISKKLEDMADPTNFDGFVGFNSQIERIKSLLCLELDDVRIVGIWGMGGIGKTAIAEAVFHQISSREYSNHFDGKCFMRNVREESRKMGALYVRDEAISRVLGESNLKIGTLTINSYIWKRLRRSKVLIVLDDVDDNFIQELESLVGQLNLYGPGSRIIITTRNRGVLGVNSIVYKVKGLEHDKACELFCRKALSRKNRSDDLLELSKKVACYADGNPLALEVLGSSLRQKSKEQWYNKLHDLTLISEPRIYKVLKISYDELSPKHRKIFLDIACFFKGEQVDNVTRIQDKPTSLFYELEFLVDKSLITISYNRLQMHDLLQEMGQTIVREESEEPGERSRLWDHEDVYDVLTKNKGTDAIEGIFLDLSKTKEIRLDFEAFENMSNLKWLKFYIPEHCDLSTMSFRVLLDRVLKYLPAKLRYLHWHGYPLKTLPFYFEPEYLIELNLPYSKVQQIWEGEKEALNLKFVDLRNSQFLTRIPQPSEIPNLRKLDLRETAIENVPSLPELRYLHLGNCKMLQSLSELPLFLEMLTASNCKRLQSLPKLPSWPQELDRSIMEILPVPLKQSSRVSTNFNFSNCLKLNENRNIKILADSKERMQDMIVQSLKLCQQVLWDSDEEFAHAVEVTLCLPGSEIPDWFIHRSLGSSIALGWPQQCSNIERNFIGFAFCVVIGEGEMEVLCRYRFKIRTRSETEHQLRFGPDVSIDSDHVILGFYPCWNLGLHDADGQRPGVVSFDFDIVDKNDGLPYGRYSLKSCGVCPVYLSPNKTKPNTCTLKFAATTKEECSHDKMPAGTSKPSTCVGRSDEGEPEPSSKRIRRDQIMFDGMLSEAFWDTSHLNSRAIRESRSIMNQRVSNKFPGWLVEQEHSGHLGDED</sequence>